<keyword evidence="1" id="KW-1133">Transmembrane helix</keyword>
<dbReference type="EMBL" id="EQ973937">
    <property type="protein sequence ID" value="EEF37963.1"/>
    <property type="molecule type" value="Genomic_DNA"/>
</dbReference>
<protein>
    <recommendedName>
        <fullName evidence="4">RNase H type-1 domain-containing protein</fullName>
    </recommendedName>
</protein>
<dbReference type="Proteomes" id="UP000008311">
    <property type="component" value="Unassembled WGS sequence"/>
</dbReference>
<organism evidence="2 3">
    <name type="scientific">Ricinus communis</name>
    <name type="common">Castor bean</name>
    <dbReference type="NCBI Taxonomy" id="3988"/>
    <lineage>
        <taxon>Eukaryota</taxon>
        <taxon>Viridiplantae</taxon>
        <taxon>Streptophyta</taxon>
        <taxon>Embryophyta</taxon>
        <taxon>Tracheophyta</taxon>
        <taxon>Spermatophyta</taxon>
        <taxon>Magnoliopsida</taxon>
        <taxon>eudicotyledons</taxon>
        <taxon>Gunneridae</taxon>
        <taxon>Pentapetalae</taxon>
        <taxon>rosids</taxon>
        <taxon>fabids</taxon>
        <taxon>Malpighiales</taxon>
        <taxon>Euphorbiaceae</taxon>
        <taxon>Acalyphoideae</taxon>
        <taxon>Acalypheae</taxon>
        <taxon>Ricinus</taxon>
    </lineage>
</organism>
<name>B9SEK9_RICCO</name>
<gene>
    <name evidence="2" type="ORF">RCOM_0969820</name>
</gene>
<dbReference type="AlphaFoldDB" id="B9SEK9"/>
<feature type="transmembrane region" description="Helical" evidence="1">
    <location>
        <begin position="225"/>
        <end position="250"/>
    </location>
</feature>
<sequence>MESTLPTLIFLSVLQDPHHHGAGGVYALVNNSLKQIPTYIYGKSPYFINIYLLIVAKIIKIPLSIRSSQDSMTWHYHSSRQYTMGSGYFVWLKSIEQENKDRSRSGLASHKWKQLWKMKIPNKTWCKWHLYPSWWFRNRNASFLPVCFFYATCLELSPLGSSAKIYLDIFDALILECLALRDNMARAASLNWDKVGFKGDSLATIQMASRSSAVFSPVIAIMEDFFSYLFASVSLGFLSMIVPLISSLIAKPRLYLIFLR</sequence>
<evidence type="ECO:0000313" key="2">
    <source>
        <dbReference type="EMBL" id="EEF37963.1"/>
    </source>
</evidence>
<keyword evidence="3" id="KW-1185">Reference proteome</keyword>
<keyword evidence="1" id="KW-0812">Transmembrane</keyword>
<keyword evidence="1" id="KW-0472">Membrane</keyword>
<proteinExistence type="predicted"/>
<evidence type="ECO:0000256" key="1">
    <source>
        <dbReference type="SAM" id="Phobius"/>
    </source>
</evidence>
<evidence type="ECO:0008006" key="4">
    <source>
        <dbReference type="Google" id="ProtNLM"/>
    </source>
</evidence>
<accession>B9SEK9</accession>
<dbReference type="InParanoid" id="B9SEK9"/>
<reference evidence="3" key="1">
    <citation type="journal article" date="2010" name="Nat. Biotechnol.">
        <title>Draft genome sequence of the oilseed species Ricinus communis.</title>
        <authorList>
            <person name="Chan A.P."/>
            <person name="Crabtree J."/>
            <person name="Zhao Q."/>
            <person name="Lorenzi H."/>
            <person name="Orvis J."/>
            <person name="Puiu D."/>
            <person name="Melake-Berhan A."/>
            <person name="Jones K.M."/>
            <person name="Redman J."/>
            <person name="Chen G."/>
            <person name="Cahoon E.B."/>
            <person name="Gedil M."/>
            <person name="Stanke M."/>
            <person name="Haas B.J."/>
            <person name="Wortman J.R."/>
            <person name="Fraser-Liggett C.M."/>
            <person name="Ravel J."/>
            <person name="Rabinowicz P.D."/>
        </authorList>
    </citation>
    <scope>NUCLEOTIDE SEQUENCE [LARGE SCALE GENOMIC DNA]</scope>
    <source>
        <strain evidence="3">cv. Hale</strain>
    </source>
</reference>
<evidence type="ECO:0000313" key="3">
    <source>
        <dbReference type="Proteomes" id="UP000008311"/>
    </source>
</evidence>